<dbReference type="OrthoDB" id="3565225at2759"/>
<dbReference type="EMBL" id="CAJVRM010000144">
    <property type="protein sequence ID" value="CAG8975627.1"/>
    <property type="molecule type" value="Genomic_DNA"/>
</dbReference>
<sequence>MAKRVEDLTEEELRLVEEYEDGPYDGPEHPRHDYLLPFPKIRHFSTPSMAPSENLAAYPKIDGKIDERSKDLISYEVIRLTERELLKTFSIPELQSAGCFADDTAQPNNLQFPIHPLYQKNNWRPSEELTMIDHDNHTKGSWDVQNPNVWSVIEPALRLASAMLDLTLSSSWLNGLLVGVWEKVGETDLYLLPTFRYPELIRYGAYIWRRRKAQSKQETKDENIRRINMVKDRIRLNFGYDTANHLGYTSSMQDPAEAFITMSYTVSVPLMDDTLTVAERNVQEAAWAFVLVHETMHALAWTIHAVRPDMNLVIPKSDYPTIGNAKNVNRKENGRWISIEPEPFYEDEEIAEVGHSWENMIYGGGLNPIQENLFTPFVPWLGFMYRSWPTSLEFKRQNDILQRVRKLNGIEDRTSTWYPIPTKFSEWQGQQEFWDVHVGARGVKALHPPRILGLSMDQYSDNTRIYGPEAKYWVPDEDVRKARVLPPPPLYANEAEKWLHKELAMTRENTIKATLWQEKETQRVIQDRLKHVFQKQKFDSAMEAYQESNFSKAHQLALALGVTDMPKYNLLRDVLLYCMYDRAAEEKYREKAIEYGKRAKEVFFEWVDLDKKWVTGQRDGPDPEKYVRTYNPRLDPLYGRISEILAFSKHVDNKELTGLLRNEATHKKWVVTIGKAVWRMDYPRKFSSALRVLRLQSRPPVFELDKPSKSSRVVGGRN</sequence>
<organism evidence="1 2">
    <name type="scientific">Hymenoscyphus albidus</name>
    <dbReference type="NCBI Taxonomy" id="595503"/>
    <lineage>
        <taxon>Eukaryota</taxon>
        <taxon>Fungi</taxon>
        <taxon>Dikarya</taxon>
        <taxon>Ascomycota</taxon>
        <taxon>Pezizomycotina</taxon>
        <taxon>Leotiomycetes</taxon>
        <taxon>Helotiales</taxon>
        <taxon>Helotiaceae</taxon>
        <taxon>Hymenoscyphus</taxon>
    </lineage>
</organism>
<name>A0A9N9LM84_9HELO</name>
<comment type="caution">
    <text evidence="1">The sequence shown here is derived from an EMBL/GenBank/DDBJ whole genome shotgun (WGS) entry which is preliminary data.</text>
</comment>
<evidence type="ECO:0000313" key="1">
    <source>
        <dbReference type="EMBL" id="CAG8975627.1"/>
    </source>
</evidence>
<reference evidence="1" key="1">
    <citation type="submission" date="2021-07" db="EMBL/GenBank/DDBJ databases">
        <authorList>
            <person name="Durling M."/>
        </authorList>
    </citation>
    <scope>NUCLEOTIDE SEQUENCE</scope>
</reference>
<accession>A0A9N9LM84</accession>
<dbReference type="AlphaFoldDB" id="A0A9N9LM84"/>
<protein>
    <submittedName>
        <fullName evidence="1">Uncharacterized protein</fullName>
    </submittedName>
</protein>
<keyword evidence="2" id="KW-1185">Reference proteome</keyword>
<dbReference type="Proteomes" id="UP000701801">
    <property type="component" value="Unassembled WGS sequence"/>
</dbReference>
<proteinExistence type="predicted"/>
<evidence type="ECO:0000313" key="2">
    <source>
        <dbReference type="Proteomes" id="UP000701801"/>
    </source>
</evidence>
<gene>
    <name evidence="1" type="ORF">HYALB_00008386</name>
</gene>